<sequence length="364" mass="41907">MDLCVPMRVASINGKKYILVIVDDYSRFTRVYFLYTKDETPEIITKFIAQVQLNYDAKIHKIRTNNDTKFKNATLKAHYEKLGIMKQFSTAQTPQQNGVVERRNRTLVEATRTMLIFLRLLKFLWAEAISTACFTQNQSIIHIRYNKTPYELLHDRKPNVEYFHVFGSLCYTTYGQDDLGKMKPKVDIGIFIGYSETSRGFQIYNRRTKKIMETIHVMFNELTTMASEHDNLEPASQRFINDDSSVESMNTPSKEDLDNLFGPMYEEYFEKRSSDMSINSAAQQVHNHEDSPSIIVEEHEAPPIVTTSDEQTSLLSINEADEFNQEDSAGFDGNTLLTPYDASNIDESESSTTALDPSNMHEFH</sequence>
<evidence type="ECO:0000313" key="3">
    <source>
        <dbReference type="EMBL" id="GJT39979.1"/>
    </source>
</evidence>
<gene>
    <name evidence="3" type="ORF">Tco_0939844</name>
</gene>
<evidence type="ECO:0000256" key="1">
    <source>
        <dbReference type="SAM" id="MobiDB-lite"/>
    </source>
</evidence>
<dbReference type="PANTHER" id="PTHR42648">
    <property type="entry name" value="TRANSPOSASE, PUTATIVE-RELATED"/>
    <property type="match status" value="1"/>
</dbReference>
<dbReference type="PROSITE" id="PS50994">
    <property type="entry name" value="INTEGRASE"/>
    <property type="match status" value="1"/>
</dbReference>
<reference evidence="3" key="1">
    <citation type="journal article" date="2022" name="Int. J. Mol. Sci.">
        <title>Draft Genome of Tanacetum Coccineum: Genomic Comparison of Closely Related Tanacetum-Family Plants.</title>
        <authorList>
            <person name="Yamashiro T."/>
            <person name="Shiraishi A."/>
            <person name="Nakayama K."/>
            <person name="Satake H."/>
        </authorList>
    </citation>
    <scope>NUCLEOTIDE SEQUENCE</scope>
</reference>
<dbReference type="PANTHER" id="PTHR42648:SF18">
    <property type="entry name" value="RETROTRANSPOSON, UNCLASSIFIED-LIKE PROTEIN"/>
    <property type="match status" value="1"/>
</dbReference>
<proteinExistence type="predicted"/>
<feature type="region of interest" description="Disordered" evidence="1">
    <location>
        <begin position="322"/>
        <end position="364"/>
    </location>
</feature>
<feature type="domain" description="Integrase catalytic" evidence="2">
    <location>
        <begin position="1"/>
        <end position="157"/>
    </location>
</feature>
<dbReference type="InterPro" id="IPR001584">
    <property type="entry name" value="Integrase_cat-core"/>
</dbReference>
<reference evidence="3" key="2">
    <citation type="submission" date="2022-01" db="EMBL/GenBank/DDBJ databases">
        <authorList>
            <person name="Yamashiro T."/>
            <person name="Shiraishi A."/>
            <person name="Satake H."/>
            <person name="Nakayama K."/>
        </authorList>
    </citation>
    <scope>NUCLEOTIDE SEQUENCE</scope>
</reference>
<dbReference type="InterPro" id="IPR039537">
    <property type="entry name" value="Retrotran_Ty1/copia-like"/>
</dbReference>
<comment type="caution">
    <text evidence="3">The sequence shown here is derived from an EMBL/GenBank/DDBJ whole genome shotgun (WGS) entry which is preliminary data.</text>
</comment>
<dbReference type="Proteomes" id="UP001151760">
    <property type="component" value="Unassembled WGS sequence"/>
</dbReference>
<protein>
    <submittedName>
        <fullName evidence="3">Retrovirus-related pol polyprotein from transposon TNT 1-94</fullName>
    </submittedName>
</protein>
<evidence type="ECO:0000259" key="2">
    <source>
        <dbReference type="PROSITE" id="PS50994"/>
    </source>
</evidence>
<organism evidence="3 4">
    <name type="scientific">Tanacetum coccineum</name>
    <dbReference type="NCBI Taxonomy" id="301880"/>
    <lineage>
        <taxon>Eukaryota</taxon>
        <taxon>Viridiplantae</taxon>
        <taxon>Streptophyta</taxon>
        <taxon>Embryophyta</taxon>
        <taxon>Tracheophyta</taxon>
        <taxon>Spermatophyta</taxon>
        <taxon>Magnoliopsida</taxon>
        <taxon>eudicotyledons</taxon>
        <taxon>Gunneridae</taxon>
        <taxon>Pentapetalae</taxon>
        <taxon>asterids</taxon>
        <taxon>campanulids</taxon>
        <taxon>Asterales</taxon>
        <taxon>Asteraceae</taxon>
        <taxon>Asteroideae</taxon>
        <taxon>Anthemideae</taxon>
        <taxon>Anthemidinae</taxon>
        <taxon>Tanacetum</taxon>
    </lineage>
</organism>
<dbReference type="InterPro" id="IPR012337">
    <property type="entry name" value="RNaseH-like_sf"/>
</dbReference>
<dbReference type="SUPFAM" id="SSF53098">
    <property type="entry name" value="Ribonuclease H-like"/>
    <property type="match status" value="1"/>
</dbReference>
<name>A0ABQ5DLX7_9ASTR</name>
<accession>A0ABQ5DLX7</accession>
<dbReference type="Pfam" id="PF25597">
    <property type="entry name" value="SH3_retrovirus"/>
    <property type="match status" value="1"/>
</dbReference>
<dbReference type="InterPro" id="IPR057670">
    <property type="entry name" value="SH3_retrovirus"/>
</dbReference>
<evidence type="ECO:0000313" key="4">
    <source>
        <dbReference type="Proteomes" id="UP001151760"/>
    </source>
</evidence>
<keyword evidence="4" id="KW-1185">Reference proteome</keyword>
<dbReference type="EMBL" id="BQNB010015432">
    <property type="protein sequence ID" value="GJT39979.1"/>
    <property type="molecule type" value="Genomic_DNA"/>
</dbReference>
<dbReference type="Gene3D" id="3.30.420.10">
    <property type="entry name" value="Ribonuclease H-like superfamily/Ribonuclease H"/>
    <property type="match status" value="1"/>
</dbReference>
<dbReference type="InterPro" id="IPR036397">
    <property type="entry name" value="RNaseH_sf"/>
</dbReference>